<protein>
    <submittedName>
        <fullName evidence="2">Zinc finger MYM-type protein 1</fullName>
    </submittedName>
</protein>
<organism evidence="2 3">
    <name type="scientific">Merluccius polli</name>
    <name type="common">Benguela hake</name>
    <name type="synonym">Merluccius cadenati</name>
    <dbReference type="NCBI Taxonomy" id="89951"/>
    <lineage>
        <taxon>Eukaryota</taxon>
        <taxon>Metazoa</taxon>
        <taxon>Chordata</taxon>
        <taxon>Craniata</taxon>
        <taxon>Vertebrata</taxon>
        <taxon>Euteleostomi</taxon>
        <taxon>Actinopterygii</taxon>
        <taxon>Neopterygii</taxon>
        <taxon>Teleostei</taxon>
        <taxon>Neoteleostei</taxon>
        <taxon>Acanthomorphata</taxon>
        <taxon>Zeiogadaria</taxon>
        <taxon>Gadariae</taxon>
        <taxon>Gadiformes</taxon>
        <taxon>Gadoidei</taxon>
        <taxon>Merlucciidae</taxon>
        <taxon>Merluccius</taxon>
    </lineage>
</organism>
<sequence length="402" mass="45308">MSDQKAKDMVQARDALLVIVSTLQLLVRQGLAVRGHEDIDSNFMQTLQVRSQDNEALANWLKREEKCKYVSHEIQNEITKMLAFEVLRGVIVDIQEARLFTVIVNEMADVTQHEQMSVCIRYVDNYLNSTEDFIGFYQIESTSANMLFSVLNDSLLRLGLSWSDCRGQCYDGAANMSGSRSGLQVRVKDIQEEAMYVHCNAHNMNLAFQDAVSRINICRDAMKTELINTIRESPKRLAWYDSFRKPAGGNSLCLLCPTHWTMQVSSVKSVLANYESLVSYFHGFSENSNGDAGSKCSGFLKQIRKFSFYSTLRLLVDVMSPMEEVNSAIQSPKLSLSDVKKKIDVLLCSLQSKRSAASFSAFYQNVVQESPTVGDPKAPKSLLPAPHRLSIYILWWCQGVLS</sequence>
<dbReference type="SUPFAM" id="SSF53098">
    <property type="entry name" value="Ribonuclease H-like"/>
    <property type="match status" value="1"/>
</dbReference>
<dbReference type="EMBL" id="JAOPHQ010000016">
    <property type="protein sequence ID" value="KAK0156286.1"/>
    <property type="molecule type" value="Genomic_DNA"/>
</dbReference>
<evidence type="ECO:0000313" key="3">
    <source>
        <dbReference type="Proteomes" id="UP001174136"/>
    </source>
</evidence>
<reference evidence="2" key="1">
    <citation type="journal article" date="2023" name="Front. Mar. Sci.">
        <title>A new Merluccius polli reference genome to investigate the effects of global change in West African waters.</title>
        <authorList>
            <person name="Mateo J.L."/>
            <person name="Blanco-Fernandez C."/>
            <person name="Garcia-Vazquez E."/>
            <person name="Machado-Schiaffino G."/>
        </authorList>
    </citation>
    <scope>NUCLEOTIDE SEQUENCE</scope>
    <source>
        <strain evidence="2">C29</strain>
        <tissue evidence="2">Fin</tissue>
    </source>
</reference>
<dbReference type="PANTHER" id="PTHR45749:SF14">
    <property type="entry name" value="TTF-TYPE DOMAIN-CONTAINING PROTEIN"/>
    <property type="match status" value="1"/>
</dbReference>
<evidence type="ECO:0000313" key="2">
    <source>
        <dbReference type="EMBL" id="KAK0156286.1"/>
    </source>
</evidence>
<dbReference type="Pfam" id="PF14291">
    <property type="entry name" value="DUF4371"/>
    <property type="match status" value="1"/>
</dbReference>
<name>A0AA47P9R9_MERPO</name>
<feature type="domain" description="DUF4371" evidence="1">
    <location>
        <begin position="23"/>
        <end position="179"/>
    </location>
</feature>
<keyword evidence="3" id="KW-1185">Reference proteome</keyword>
<accession>A0AA47P9R9</accession>
<dbReference type="InterPro" id="IPR012337">
    <property type="entry name" value="RNaseH-like_sf"/>
</dbReference>
<proteinExistence type="predicted"/>
<dbReference type="InterPro" id="IPR025398">
    <property type="entry name" value="DUF4371"/>
</dbReference>
<dbReference type="PANTHER" id="PTHR45749">
    <property type="match status" value="1"/>
</dbReference>
<evidence type="ECO:0000259" key="1">
    <source>
        <dbReference type="Pfam" id="PF14291"/>
    </source>
</evidence>
<dbReference type="Proteomes" id="UP001174136">
    <property type="component" value="Unassembled WGS sequence"/>
</dbReference>
<comment type="caution">
    <text evidence="2">The sequence shown here is derived from an EMBL/GenBank/DDBJ whole genome shotgun (WGS) entry which is preliminary data.</text>
</comment>
<gene>
    <name evidence="2" type="primary">ZMYM1_6</name>
    <name evidence="2" type="ORF">N1851_000433</name>
</gene>
<dbReference type="AlphaFoldDB" id="A0AA47P9R9"/>